<dbReference type="InterPro" id="IPR029058">
    <property type="entry name" value="AB_hydrolase_fold"/>
</dbReference>
<dbReference type="Pfam" id="PF00561">
    <property type="entry name" value="Abhydrolase_1"/>
    <property type="match status" value="1"/>
</dbReference>
<evidence type="ECO:0000313" key="3">
    <source>
        <dbReference type="EMBL" id="QTA92822.1"/>
    </source>
</evidence>
<sequence>MDIFAFRRIYPFKSHFMDLNGFEYHFLDEGTGDPVVMIHGNPTWSFYFRNLVKKLSPQFRTVVPDHIGCGFSDKPDVGKYDYKLKNRVDDIESLLDHLDLKEKINLIVHDWGGMIGMAYALRYPERISRIIIMNTAAFLPPGRKRLPARLWLIRNLKLFAILGVLGFNLFAYGALFMASCKGLPRDVKAGLILPYNSWKNRIATLKFVQDIPVNKKDVSYKLVRSVDENLHKLANIPMLICWGKHDFVFDADYLAEWQRRFPHAEVHTFSDAGHYVLEDAADEIIHLVKAFLKKN</sequence>
<dbReference type="PRINTS" id="PR00111">
    <property type="entry name" value="ABHYDROLASE"/>
</dbReference>
<keyword evidence="3" id="KW-0378">Hydrolase</keyword>
<dbReference type="Proteomes" id="UP000663722">
    <property type="component" value="Chromosome"/>
</dbReference>
<reference evidence="3" key="1">
    <citation type="journal article" date="2021" name="Microb. Physiol.">
        <title>Proteogenomic Insights into the Physiology of Marine, Sulfate-Reducing, Filamentous Desulfonema limicola and Desulfonema magnum.</title>
        <authorList>
            <person name="Schnaars V."/>
            <person name="Wohlbrand L."/>
            <person name="Scheve S."/>
            <person name="Hinrichs C."/>
            <person name="Reinhardt R."/>
            <person name="Rabus R."/>
        </authorList>
    </citation>
    <scope>NUCLEOTIDE SEQUENCE</scope>
    <source>
        <strain evidence="3">4be13</strain>
    </source>
</reference>
<dbReference type="Gene3D" id="3.40.50.1820">
    <property type="entry name" value="alpha/beta hydrolase"/>
    <property type="match status" value="1"/>
</dbReference>
<dbReference type="PRINTS" id="PR00412">
    <property type="entry name" value="EPOXHYDRLASE"/>
</dbReference>
<dbReference type="AlphaFoldDB" id="A0A975BWK2"/>
<dbReference type="RefSeq" id="WP_207680033.1">
    <property type="nucleotide sequence ID" value="NZ_CP061800.1"/>
</dbReference>
<dbReference type="InterPro" id="IPR000073">
    <property type="entry name" value="AB_hydrolase_1"/>
</dbReference>
<gene>
    <name evidence="3" type="ORF">dnm_089150</name>
</gene>
<dbReference type="InterPro" id="IPR000639">
    <property type="entry name" value="Epox_hydrolase-like"/>
</dbReference>
<evidence type="ECO:0000259" key="2">
    <source>
        <dbReference type="Pfam" id="PF00561"/>
    </source>
</evidence>
<dbReference type="InterPro" id="IPR050266">
    <property type="entry name" value="AB_hydrolase_sf"/>
</dbReference>
<evidence type="ECO:0000313" key="4">
    <source>
        <dbReference type="Proteomes" id="UP000663722"/>
    </source>
</evidence>
<dbReference type="PANTHER" id="PTHR43798">
    <property type="entry name" value="MONOACYLGLYCEROL LIPASE"/>
    <property type="match status" value="1"/>
</dbReference>
<name>A0A975BWK2_9BACT</name>
<dbReference type="GO" id="GO:0016020">
    <property type="term" value="C:membrane"/>
    <property type="evidence" value="ECO:0007669"/>
    <property type="project" value="TreeGrafter"/>
</dbReference>
<feature type="transmembrane region" description="Helical" evidence="1">
    <location>
        <begin position="158"/>
        <end position="178"/>
    </location>
</feature>
<keyword evidence="1" id="KW-1133">Transmembrane helix</keyword>
<dbReference type="SUPFAM" id="SSF53474">
    <property type="entry name" value="alpha/beta-Hydrolases"/>
    <property type="match status" value="1"/>
</dbReference>
<proteinExistence type="predicted"/>
<organism evidence="3 4">
    <name type="scientific">Desulfonema magnum</name>
    <dbReference type="NCBI Taxonomy" id="45655"/>
    <lineage>
        <taxon>Bacteria</taxon>
        <taxon>Pseudomonadati</taxon>
        <taxon>Thermodesulfobacteriota</taxon>
        <taxon>Desulfobacteria</taxon>
        <taxon>Desulfobacterales</taxon>
        <taxon>Desulfococcaceae</taxon>
        <taxon>Desulfonema</taxon>
    </lineage>
</organism>
<keyword evidence="1" id="KW-0812">Transmembrane</keyword>
<keyword evidence="1" id="KW-0472">Membrane</keyword>
<dbReference type="GO" id="GO:0016787">
    <property type="term" value="F:hydrolase activity"/>
    <property type="evidence" value="ECO:0007669"/>
    <property type="project" value="UniProtKB-KW"/>
</dbReference>
<dbReference type="PANTHER" id="PTHR43798:SF24">
    <property type="entry name" value="CIS-3-ALKYL-4-ALKYLOXETAN-2-ONE DECARBOXYLASE"/>
    <property type="match status" value="1"/>
</dbReference>
<keyword evidence="4" id="KW-1185">Reference proteome</keyword>
<evidence type="ECO:0000256" key="1">
    <source>
        <dbReference type="SAM" id="Phobius"/>
    </source>
</evidence>
<feature type="domain" description="AB hydrolase-1" evidence="2">
    <location>
        <begin position="34"/>
        <end position="280"/>
    </location>
</feature>
<dbReference type="EMBL" id="CP061800">
    <property type="protein sequence ID" value="QTA92822.1"/>
    <property type="molecule type" value="Genomic_DNA"/>
</dbReference>
<accession>A0A975BWK2</accession>
<protein>
    <submittedName>
        <fullName evidence="3">Alpha/beta hydrolase fold-containing protein</fullName>
    </submittedName>
</protein>
<dbReference type="KEGG" id="dmm:dnm_089150"/>